<keyword evidence="3" id="KW-1185">Reference proteome</keyword>
<feature type="domain" description="DUF4806" evidence="1">
    <location>
        <begin position="5"/>
        <end position="63"/>
    </location>
</feature>
<gene>
    <name evidence="2" type="ORF">FWK35_00028809</name>
</gene>
<dbReference type="OrthoDB" id="6609343at2759"/>
<evidence type="ECO:0000259" key="1">
    <source>
        <dbReference type="Pfam" id="PF16064"/>
    </source>
</evidence>
<dbReference type="Pfam" id="PF16064">
    <property type="entry name" value="DUF4806"/>
    <property type="match status" value="1"/>
</dbReference>
<reference evidence="2 3" key="1">
    <citation type="submission" date="2019-08" db="EMBL/GenBank/DDBJ databases">
        <title>Whole genome of Aphis craccivora.</title>
        <authorList>
            <person name="Voronova N.V."/>
            <person name="Shulinski R.S."/>
            <person name="Bandarenka Y.V."/>
            <person name="Zhorov D.G."/>
            <person name="Warner D."/>
        </authorList>
    </citation>
    <scope>NUCLEOTIDE SEQUENCE [LARGE SCALE GENOMIC DNA]</scope>
    <source>
        <strain evidence="2">180601</strain>
        <tissue evidence="2">Whole Body</tissue>
    </source>
</reference>
<evidence type="ECO:0000313" key="3">
    <source>
        <dbReference type="Proteomes" id="UP000478052"/>
    </source>
</evidence>
<evidence type="ECO:0000313" key="2">
    <source>
        <dbReference type="EMBL" id="KAF0749345.1"/>
    </source>
</evidence>
<dbReference type="AlphaFoldDB" id="A0A6G0Y4V4"/>
<dbReference type="EMBL" id="VUJU01006135">
    <property type="protein sequence ID" value="KAF0749345.1"/>
    <property type="molecule type" value="Genomic_DNA"/>
</dbReference>
<organism evidence="2 3">
    <name type="scientific">Aphis craccivora</name>
    <name type="common">Cowpea aphid</name>
    <dbReference type="NCBI Taxonomy" id="307492"/>
    <lineage>
        <taxon>Eukaryota</taxon>
        <taxon>Metazoa</taxon>
        <taxon>Ecdysozoa</taxon>
        <taxon>Arthropoda</taxon>
        <taxon>Hexapoda</taxon>
        <taxon>Insecta</taxon>
        <taxon>Pterygota</taxon>
        <taxon>Neoptera</taxon>
        <taxon>Paraneoptera</taxon>
        <taxon>Hemiptera</taxon>
        <taxon>Sternorrhyncha</taxon>
        <taxon>Aphidomorpha</taxon>
        <taxon>Aphidoidea</taxon>
        <taxon>Aphididae</taxon>
        <taxon>Aphidini</taxon>
        <taxon>Aphis</taxon>
        <taxon>Aphis</taxon>
    </lineage>
</organism>
<dbReference type="InterPro" id="IPR032071">
    <property type="entry name" value="DUF4806"/>
</dbReference>
<proteinExistence type="predicted"/>
<dbReference type="Proteomes" id="UP000478052">
    <property type="component" value="Unassembled WGS sequence"/>
</dbReference>
<accession>A0A6G0Y4V4</accession>
<comment type="caution">
    <text evidence="2">The sequence shown here is derived from an EMBL/GenBank/DDBJ whole genome shotgun (WGS) entry which is preliminary data.</text>
</comment>
<name>A0A6G0Y4V4_APHCR</name>
<sequence length="81" mass="9339">MSHDKISDDQDFKNQLVAELSYIGGKNVKLVVKRIMSKLFCDNLLSSYSYTGKKGKDKFSTLSVCSVVFGKNYYIQIYYYI</sequence>
<protein>
    <submittedName>
        <fullName evidence="2">DUF4806 domain-containing protein</fullName>
    </submittedName>
</protein>